<name>A0A6M0SW37_CLOBO</name>
<dbReference type="InterPro" id="IPR009057">
    <property type="entry name" value="Homeodomain-like_sf"/>
</dbReference>
<keyword evidence="1" id="KW-0805">Transcription regulation</keyword>
<dbReference type="GO" id="GO:0043565">
    <property type="term" value="F:sequence-specific DNA binding"/>
    <property type="evidence" value="ECO:0007669"/>
    <property type="project" value="InterPro"/>
</dbReference>
<feature type="domain" description="HTH araC/xylS-type" evidence="4">
    <location>
        <begin position="221"/>
        <end position="319"/>
    </location>
</feature>
<dbReference type="GO" id="GO:0003700">
    <property type="term" value="F:DNA-binding transcription factor activity"/>
    <property type="evidence" value="ECO:0007669"/>
    <property type="project" value="InterPro"/>
</dbReference>
<dbReference type="PROSITE" id="PS00041">
    <property type="entry name" value="HTH_ARAC_FAMILY_1"/>
    <property type="match status" value="1"/>
</dbReference>
<evidence type="ECO:0000313" key="5">
    <source>
        <dbReference type="EMBL" id="NFA59716.1"/>
    </source>
</evidence>
<dbReference type="Pfam" id="PF12833">
    <property type="entry name" value="HTH_18"/>
    <property type="match status" value="1"/>
</dbReference>
<organism evidence="5 6">
    <name type="scientific">Clostridium botulinum</name>
    <dbReference type="NCBI Taxonomy" id="1491"/>
    <lineage>
        <taxon>Bacteria</taxon>
        <taxon>Bacillati</taxon>
        <taxon>Bacillota</taxon>
        <taxon>Clostridia</taxon>
        <taxon>Eubacteriales</taxon>
        <taxon>Clostridiaceae</taxon>
        <taxon>Clostridium</taxon>
    </lineage>
</organism>
<dbReference type="InterPro" id="IPR053142">
    <property type="entry name" value="PchR_regulatory_protein"/>
</dbReference>
<dbReference type="EMBL" id="SGJP01000007">
    <property type="protein sequence ID" value="NFA59716.1"/>
    <property type="molecule type" value="Genomic_DNA"/>
</dbReference>
<evidence type="ECO:0000256" key="3">
    <source>
        <dbReference type="ARBA" id="ARBA00023163"/>
    </source>
</evidence>
<dbReference type="PANTHER" id="PTHR47893:SF1">
    <property type="entry name" value="REGULATORY PROTEIN PCHR"/>
    <property type="match status" value="1"/>
</dbReference>
<sequence>MCKGEYILLLEESYGKDLKKINSDENKTIFHIKNESGNGEVTVYELFKGIEVLYNDFHFKYYSSCQEKTNNIIEINYCKVGRFECEFEKDKCLYMSEGDLAINSLKNKKTSLSFFPLSHYHGITILLNLDVIDENKDLFKQFGIDINNIARCSKIEETIVIRANEKIEHIFSELYVVREDSLIPYLKIKIIEMLFFINRLDFFSSKEKRPYYTKKQVDTVKEIEKVIISNLCKHYTLEKLSKRFDMPLTLMKKCFKEVYGTSIYNYLKTYRMQVARKLLKEGKLNVTEVAIQIGYLNPSKFSTTFKNEYGMTPKEFQINVQMDRF</sequence>
<evidence type="ECO:0000313" key="6">
    <source>
        <dbReference type="Proteomes" id="UP000473089"/>
    </source>
</evidence>
<dbReference type="PROSITE" id="PS01124">
    <property type="entry name" value="HTH_ARAC_FAMILY_2"/>
    <property type="match status" value="1"/>
</dbReference>
<dbReference type="InterPro" id="IPR018060">
    <property type="entry name" value="HTH_AraC"/>
</dbReference>
<keyword evidence="3" id="KW-0804">Transcription</keyword>
<dbReference type="AlphaFoldDB" id="A0A6M0SW37"/>
<dbReference type="PRINTS" id="PR00032">
    <property type="entry name" value="HTHARAC"/>
</dbReference>
<keyword evidence="2" id="KW-0238">DNA-binding</keyword>
<dbReference type="PANTHER" id="PTHR47893">
    <property type="entry name" value="REGULATORY PROTEIN PCHR"/>
    <property type="match status" value="1"/>
</dbReference>
<dbReference type="Proteomes" id="UP000473089">
    <property type="component" value="Unassembled WGS sequence"/>
</dbReference>
<dbReference type="Gene3D" id="1.10.10.60">
    <property type="entry name" value="Homeodomain-like"/>
    <property type="match status" value="2"/>
</dbReference>
<proteinExistence type="predicted"/>
<dbReference type="SMART" id="SM00342">
    <property type="entry name" value="HTH_ARAC"/>
    <property type="match status" value="1"/>
</dbReference>
<evidence type="ECO:0000256" key="2">
    <source>
        <dbReference type="ARBA" id="ARBA00023125"/>
    </source>
</evidence>
<reference evidence="5 6" key="1">
    <citation type="submission" date="2019-02" db="EMBL/GenBank/DDBJ databases">
        <title>Genome sequencing of Clostridium botulinum clinical isolates.</title>
        <authorList>
            <person name="Brunt J."/>
            <person name="Van Vliet A.H.M."/>
            <person name="Stringer S.C."/>
            <person name="Grant K.A."/>
            <person name="Carter A.C."/>
            <person name="Peck M.W."/>
        </authorList>
    </citation>
    <scope>NUCLEOTIDE SEQUENCE [LARGE SCALE GENOMIC DNA]</scope>
    <source>
        <strain evidence="5 6">R1125/03</strain>
    </source>
</reference>
<evidence type="ECO:0000259" key="4">
    <source>
        <dbReference type="PROSITE" id="PS01124"/>
    </source>
</evidence>
<accession>A0A6M0SW37</accession>
<protein>
    <submittedName>
        <fullName evidence="5">AraC family transcriptional regulator</fullName>
    </submittedName>
</protein>
<dbReference type="SUPFAM" id="SSF46689">
    <property type="entry name" value="Homeodomain-like"/>
    <property type="match status" value="1"/>
</dbReference>
<gene>
    <name evidence="5" type="ORF">EXM42_04675</name>
</gene>
<dbReference type="InterPro" id="IPR020449">
    <property type="entry name" value="Tscrpt_reg_AraC-type_HTH"/>
</dbReference>
<comment type="caution">
    <text evidence="5">The sequence shown here is derived from an EMBL/GenBank/DDBJ whole genome shotgun (WGS) entry which is preliminary data.</text>
</comment>
<evidence type="ECO:0000256" key="1">
    <source>
        <dbReference type="ARBA" id="ARBA00023015"/>
    </source>
</evidence>
<dbReference type="InterPro" id="IPR018062">
    <property type="entry name" value="HTH_AraC-typ_CS"/>
</dbReference>